<name>A0A179I9S9_CORDF</name>
<evidence type="ECO:0000313" key="3">
    <source>
        <dbReference type="EMBL" id="OAQ99034.1"/>
    </source>
</evidence>
<dbReference type="EMBL" id="LUKN01002475">
    <property type="protein sequence ID" value="OAQ99034.1"/>
    <property type="molecule type" value="Genomic_DNA"/>
</dbReference>
<feature type="compositionally biased region" description="Polar residues" evidence="1">
    <location>
        <begin position="67"/>
        <end position="76"/>
    </location>
</feature>
<dbReference type="Proteomes" id="UP000243081">
    <property type="component" value="Unassembled WGS sequence"/>
</dbReference>
<dbReference type="AlphaFoldDB" id="A0A179I9S9"/>
<dbReference type="OrthoDB" id="422736at2759"/>
<protein>
    <submittedName>
        <fullName evidence="3">Uncharacterized protein</fullName>
    </submittedName>
</protein>
<sequence>MPCLAGKRRSLLLPALLFLFIFTLLAVDESLQPVCLPSFNSLQEKQQTGLRTYKLNQGRFSRIVTGRPTSSETSTGAKPKPKPKPRASAFHYLVPASAPNIKLCYNVVSAAVNRFPAPLLLGWKGQGEMDAAETHLAKLRAIQIYLQGLSTDEDDDLVLIVDGYDIMMQLPMEIMIERYFNIQRDADARLAERFQLSVSELHERGIRNTIFWGPDKVCWPVEWAAPRCWAVPASHLDEHTFGPNQGDGGMETNDPRWLNSGTVIGPVGDMRTYINATMAEIARTYDANFENRESDQYYLANVWGRQEY</sequence>
<dbReference type="PANTHER" id="PTHR36587">
    <property type="entry name" value="EXPRESSION SITE-ASSOCIATED GENE 3 (ESAG3)-LIKE PROTEIN"/>
    <property type="match status" value="1"/>
</dbReference>
<organism evidence="3 4">
    <name type="scientific">Cordyceps confragosa</name>
    <name type="common">Lecanicillium lecanii</name>
    <dbReference type="NCBI Taxonomy" id="2714763"/>
    <lineage>
        <taxon>Eukaryota</taxon>
        <taxon>Fungi</taxon>
        <taxon>Dikarya</taxon>
        <taxon>Ascomycota</taxon>
        <taxon>Pezizomycotina</taxon>
        <taxon>Sordariomycetes</taxon>
        <taxon>Hypocreomycetidae</taxon>
        <taxon>Hypocreales</taxon>
        <taxon>Cordycipitaceae</taxon>
        <taxon>Akanthomyces</taxon>
    </lineage>
</organism>
<dbReference type="CDD" id="cd22997">
    <property type="entry name" value="GT_LH"/>
    <property type="match status" value="1"/>
</dbReference>
<keyword evidence="2" id="KW-0732">Signal</keyword>
<proteinExistence type="predicted"/>
<evidence type="ECO:0000313" key="4">
    <source>
        <dbReference type="Proteomes" id="UP000243081"/>
    </source>
</evidence>
<feature type="chain" id="PRO_5008104303" evidence="2">
    <location>
        <begin position="27"/>
        <end position="308"/>
    </location>
</feature>
<reference evidence="3 4" key="1">
    <citation type="submission" date="2016-03" db="EMBL/GenBank/DDBJ databases">
        <title>Fine-scale spatial genetic structure of a fungal parasite of coffee scale insects.</title>
        <authorList>
            <person name="Jackson D."/>
            <person name="Zemenick K.A."/>
            <person name="Malloure B."/>
            <person name="Quandt C.A."/>
            <person name="James T.Y."/>
        </authorList>
    </citation>
    <scope>NUCLEOTIDE SEQUENCE [LARGE SCALE GENOMIC DNA]</scope>
    <source>
        <strain evidence="3 4">UM487</strain>
    </source>
</reference>
<keyword evidence="4" id="KW-1185">Reference proteome</keyword>
<dbReference type="OMA" id="MEIMIER"/>
<comment type="caution">
    <text evidence="3">The sequence shown here is derived from an EMBL/GenBank/DDBJ whole genome shotgun (WGS) entry which is preliminary data.</text>
</comment>
<evidence type="ECO:0000256" key="1">
    <source>
        <dbReference type="SAM" id="MobiDB-lite"/>
    </source>
</evidence>
<evidence type="ECO:0000256" key="2">
    <source>
        <dbReference type="SAM" id="SignalP"/>
    </source>
</evidence>
<feature type="non-terminal residue" evidence="3">
    <location>
        <position position="308"/>
    </location>
</feature>
<feature type="region of interest" description="Disordered" evidence="1">
    <location>
        <begin position="64"/>
        <end position="85"/>
    </location>
</feature>
<accession>A0A179I9S9</accession>
<gene>
    <name evidence="3" type="ORF">LLEC1_02508</name>
</gene>
<feature type="signal peptide" evidence="2">
    <location>
        <begin position="1"/>
        <end position="26"/>
    </location>
</feature>
<dbReference type="PANTHER" id="PTHR36587:SF2">
    <property type="entry name" value="EXPRESSION SITE-ASSOCIATED GENE 3 (ESAG3)-LIKE PROTEIN"/>
    <property type="match status" value="1"/>
</dbReference>